<feature type="coiled-coil region" evidence="1">
    <location>
        <begin position="528"/>
        <end position="555"/>
    </location>
</feature>
<evidence type="ECO:0000256" key="1">
    <source>
        <dbReference type="SAM" id="Coils"/>
    </source>
</evidence>
<organism evidence="2">
    <name type="scientific">Graphocephala atropunctata</name>
    <dbReference type="NCBI Taxonomy" id="36148"/>
    <lineage>
        <taxon>Eukaryota</taxon>
        <taxon>Metazoa</taxon>
        <taxon>Ecdysozoa</taxon>
        <taxon>Arthropoda</taxon>
        <taxon>Hexapoda</taxon>
        <taxon>Insecta</taxon>
        <taxon>Pterygota</taxon>
        <taxon>Neoptera</taxon>
        <taxon>Paraneoptera</taxon>
        <taxon>Hemiptera</taxon>
        <taxon>Auchenorrhyncha</taxon>
        <taxon>Membracoidea</taxon>
        <taxon>Cicadellidae</taxon>
        <taxon>Cicadellinae</taxon>
        <taxon>Cicadellini</taxon>
        <taxon>Graphocephala</taxon>
    </lineage>
</organism>
<feature type="non-terminal residue" evidence="2">
    <location>
        <position position="1"/>
    </location>
</feature>
<gene>
    <name evidence="2" type="ORF">g.14257</name>
</gene>
<feature type="coiled-coil region" evidence="1">
    <location>
        <begin position="344"/>
        <end position="445"/>
    </location>
</feature>
<dbReference type="Gene3D" id="1.10.287.1490">
    <property type="match status" value="1"/>
</dbReference>
<feature type="coiled-coil region" evidence="1">
    <location>
        <begin position="716"/>
        <end position="772"/>
    </location>
</feature>
<dbReference type="AlphaFoldDB" id="A0A1B6LR26"/>
<reference evidence="2" key="1">
    <citation type="submission" date="2015-11" db="EMBL/GenBank/DDBJ databases">
        <title>De novo transcriptome assembly of four potential Pierce s Disease insect vectors from Arizona vineyards.</title>
        <authorList>
            <person name="Tassone E.E."/>
        </authorList>
    </citation>
    <scope>NUCLEOTIDE SEQUENCE</scope>
</reference>
<feature type="coiled-coil region" evidence="1">
    <location>
        <begin position="804"/>
        <end position="880"/>
    </location>
</feature>
<feature type="coiled-coil region" evidence="1">
    <location>
        <begin position="258"/>
        <end position="320"/>
    </location>
</feature>
<dbReference type="EMBL" id="GEBQ01013953">
    <property type="protein sequence ID" value="JAT26024.1"/>
    <property type="molecule type" value="Transcribed_RNA"/>
</dbReference>
<accession>A0A1B6LR26</accession>
<name>A0A1B6LR26_9HEMI</name>
<protein>
    <submittedName>
        <fullName evidence="2">Uncharacterized protein</fullName>
    </submittedName>
</protein>
<feature type="coiled-coil region" evidence="1">
    <location>
        <begin position="5"/>
        <end position="168"/>
    </location>
</feature>
<proteinExistence type="predicted"/>
<evidence type="ECO:0000313" key="2">
    <source>
        <dbReference type="EMBL" id="JAT26024.1"/>
    </source>
</evidence>
<feature type="non-terminal residue" evidence="2">
    <location>
        <position position="930"/>
    </location>
</feature>
<keyword evidence="1" id="KW-0175">Coiled coil</keyword>
<feature type="coiled-coil region" evidence="1">
    <location>
        <begin position="581"/>
        <end position="691"/>
    </location>
</feature>
<sequence>LQNRILEITEEKSHLEDTLSALKQNLVDVQTQNNLAEEQLSALLMEKEKIIEDLNNNQLSLENCVETLTHQIHNFETENGGLKSDLQNIQEKVTKLHEDHKNLQNLLESNKDLEEKYNLINEANIELERKLKVAQATENVILNLEDQIKNLSEKLQDNEEAKQVLHHEKLDLELQIKILSDSIEKIKSDKHEIEVHIKESSDLRHTMLQEIQSLTGENYTSEFYSCPITNVYQKLMNEFFIKEKEVVFALQNDCEAKAKSKQVEIDQLRDVLEEKQKLSSNLEEEIQNLKTELGLHNTTMATLENELHSVKNELVMKGNEITEIKDELMLVKIEKEALFSEVNSQHHAETKAKLEDKLQFLNNDINCKTEEISDLKSELMKYKSMQDEFEKESEYNSQRLNQQRETIEELTSKLKHKEELLSDINVQLQNKILEVNQLHENLQEHRECTEKIQELTQVKTKLCEVESEITFTLQYLDSIKDDFDMYEVLLKCSHDCPSLAGVLNLVTCKWKSLTAKFESLNFNLKSELAKQVELYRATETQMNCLNEELKAHKILYDEDVLQLKEEIAAKNSAITELTDVSSALKQQYDDLVKKINETESENKMVKNLQDEIKKLKVDNCTLLEASKQFNVFKEVNKKLSLEIEDLSRSIKFEKQSNNELKTKCDSANYQLGELRKENFSLEDKIENLESKLLNHDIVSSIKIAFPYNINTVDKQVTFINEKFSELEQVKSELENLLEKHSNLKHVHDESIKKQAEKLSKILKRELDLKKQMASSTQSSLAEHKMLEELKSQLFALFHDQDSSLENVLEKVKQLVEENKTLKQRSPAEIEELKRLLEEAKQDNKDLDNECEIMHKHIKEQEELLASVLKREEELKKLNTELKTRVTTNPSENFDELFGLFPEKPSSLSEALELVKNSLTENQSLKEKITE</sequence>